<evidence type="ECO:0000313" key="1">
    <source>
        <dbReference type="EMBL" id="PIQ75007.1"/>
    </source>
</evidence>
<name>A0A2H0KSD0_9BACT</name>
<gene>
    <name evidence="1" type="ORF">COV84_03465</name>
</gene>
<proteinExistence type="predicted"/>
<dbReference type="AlphaFoldDB" id="A0A2H0KSD0"/>
<evidence type="ECO:0000313" key="2">
    <source>
        <dbReference type="Proteomes" id="UP000229317"/>
    </source>
</evidence>
<organism evidence="1 2">
    <name type="scientific">Candidatus Portnoybacteria bacterium CG11_big_fil_rev_8_21_14_0_20_40_15</name>
    <dbReference type="NCBI Taxonomy" id="1974817"/>
    <lineage>
        <taxon>Bacteria</taxon>
        <taxon>Candidatus Portnoyibacteriota</taxon>
    </lineage>
</organism>
<protein>
    <submittedName>
        <fullName evidence="1">Uncharacterized protein</fullName>
    </submittedName>
</protein>
<dbReference type="EMBL" id="PCVO01000052">
    <property type="protein sequence ID" value="PIQ75007.1"/>
    <property type="molecule type" value="Genomic_DNA"/>
</dbReference>
<sequence>MANNNNGKGIKIRCFYCGEKFPYPEEEKWNSPRGHCDSSVCKKEHTKNVKENGIRYYKYKVHLQEVRKILHQGKERMFKPFYINEGELFREGGIRLGRIIDEDKDFLFVQEWNNGGLTEYNKRCIAQ</sequence>
<comment type="caution">
    <text evidence="1">The sequence shown here is derived from an EMBL/GenBank/DDBJ whole genome shotgun (WGS) entry which is preliminary data.</text>
</comment>
<reference evidence="1 2" key="1">
    <citation type="submission" date="2017-09" db="EMBL/GenBank/DDBJ databases">
        <title>Depth-based differentiation of microbial function through sediment-hosted aquifers and enrichment of novel symbionts in the deep terrestrial subsurface.</title>
        <authorList>
            <person name="Probst A.J."/>
            <person name="Ladd B."/>
            <person name="Jarett J.K."/>
            <person name="Geller-Mcgrath D.E."/>
            <person name="Sieber C.M."/>
            <person name="Emerson J.B."/>
            <person name="Anantharaman K."/>
            <person name="Thomas B.C."/>
            <person name="Malmstrom R."/>
            <person name="Stieglmeier M."/>
            <person name="Klingl A."/>
            <person name="Woyke T."/>
            <person name="Ryan C.M."/>
            <person name="Banfield J.F."/>
        </authorList>
    </citation>
    <scope>NUCLEOTIDE SEQUENCE [LARGE SCALE GENOMIC DNA]</scope>
    <source>
        <strain evidence="1">CG11_big_fil_rev_8_21_14_0_20_40_15</strain>
    </source>
</reference>
<accession>A0A2H0KSD0</accession>
<dbReference type="Proteomes" id="UP000229317">
    <property type="component" value="Unassembled WGS sequence"/>
</dbReference>